<dbReference type="AlphaFoldDB" id="A0AAQ4D5E4"/>
<protein>
    <submittedName>
        <fullName evidence="2">Uncharacterized protein</fullName>
    </submittedName>
</protein>
<name>A0AAQ4D5E4_AMBAM</name>
<dbReference type="EMBL" id="JARKHS020034963">
    <property type="protein sequence ID" value="KAK8757684.1"/>
    <property type="molecule type" value="Genomic_DNA"/>
</dbReference>
<keyword evidence="3" id="KW-1185">Reference proteome</keyword>
<keyword evidence="1" id="KW-0472">Membrane</keyword>
<reference evidence="2 3" key="1">
    <citation type="journal article" date="2023" name="Arcadia Sci">
        <title>De novo assembly of a long-read Amblyomma americanum tick genome.</title>
        <authorList>
            <person name="Chou S."/>
            <person name="Poskanzer K.E."/>
            <person name="Rollins M."/>
            <person name="Thuy-Boun P.S."/>
        </authorList>
    </citation>
    <scope>NUCLEOTIDE SEQUENCE [LARGE SCALE GENOMIC DNA]</scope>
    <source>
        <strain evidence="2">F_SG_1</strain>
        <tissue evidence="2">Salivary glands</tissue>
    </source>
</reference>
<sequence>MIEAYAAATVMRKFFRFTTAQADTDAEYLAFPRDVLSGVKDDTVTALLSPSDSAAVNTTIFSSQSTLNCHEMLGAALEAPASRSGMLRTTAAVLSSPQNLRPSPLASLQASPQVDLQVGLQVVPQEHQGVMGLTDAEFFAGHFLTIMIICCLESTSVMGLLYYSKENALAWAHDMDPSLVAFSFFMFAAGFSFEIIMLTWIFPKGWIAVIGAFLLWTVVPSDVTEAADPQSLAGYILLPKFAKLAAGFFPSSGLSSVLRILSITRDYESTHHYLWTLCIR</sequence>
<feature type="transmembrane region" description="Helical" evidence="1">
    <location>
        <begin position="138"/>
        <end position="163"/>
    </location>
</feature>
<organism evidence="2 3">
    <name type="scientific">Amblyomma americanum</name>
    <name type="common">Lone star tick</name>
    <dbReference type="NCBI Taxonomy" id="6943"/>
    <lineage>
        <taxon>Eukaryota</taxon>
        <taxon>Metazoa</taxon>
        <taxon>Ecdysozoa</taxon>
        <taxon>Arthropoda</taxon>
        <taxon>Chelicerata</taxon>
        <taxon>Arachnida</taxon>
        <taxon>Acari</taxon>
        <taxon>Parasitiformes</taxon>
        <taxon>Ixodida</taxon>
        <taxon>Ixodoidea</taxon>
        <taxon>Ixodidae</taxon>
        <taxon>Amblyomminae</taxon>
        <taxon>Amblyomma</taxon>
    </lineage>
</organism>
<evidence type="ECO:0000313" key="2">
    <source>
        <dbReference type="EMBL" id="KAK8757684.1"/>
    </source>
</evidence>
<accession>A0AAQ4D5E4</accession>
<keyword evidence="1" id="KW-0812">Transmembrane</keyword>
<comment type="caution">
    <text evidence="2">The sequence shown here is derived from an EMBL/GenBank/DDBJ whole genome shotgun (WGS) entry which is preliminary data.</text>
</comment>
<evidence type="ECO:0000256" key="1">
    <source>
        <dbReference type="SAM" id="Phobius"/>
    </source>
</evidence>
<evidence type="ECO:0000313" key="3">
    <source>
        <dbReference type="Proteomes" id="UP001321473"/>
    </source>
</evidence>
<keyword evidence="1" id="KW-1133">Transmembrane helix</keyword>
<gene>
    <name evidence="2" type="ORF">V5799_004685</name>
</gene>
<feature type="transmembrane region" description="Helical" evidence="1">
    <location>
        <begin position="178"/>
        <end position="198"/>
    </location>
</feature>
<proteinExistence type="predicted"/>
<dbReference type="Proteomes" id="UP001321473">
    <property type="component" value="Unassembled WGS sequence"/>
</dbReference>